<organism evidence="3 4">
    <name type="scientific">Metabacillus herbersteinensis</name>
    <dbReference type="NCBI Taxonomy" id="283816"/>
    <lineage>
        <taxon>Bacteria</taxon>
        <taxon>Bacillati</taxon>
        <taxon>Bacillota</taxon>
        <taxon>Bacilli</taxon>
        <taxon>Bacillales</taxon>
        <taxon>Bacillaceae</taxon>
        <taxon>Metabacillus</taxon>
    </lineage>
</organism>
<proteinExistence type="predicted"/>
<dbReference type="PRINTS" id="PR00111">
    <property type="entry name" value="ABHYDROLASE"/>
</dbReference>
<evidence type="ECO:0000259" key="2">
    <source>
        <dbReference type="Pfam" id="PF00561"/>
    </source>
</evidence>
<sequence>MILNINNHKVHVQLSGNPTEMPPVVVVTGTGSWSYEWELVQEELSKHTQVLTYDRPGYGWSDASADGFSIDETIMDLKAILDETNIDEPVILVGHSQGGIYTRLFADKYPDRVAGLILVDTRNEFFSKEVPDFTEKFFATQSQAMNKLLSKIGVVRLVGENILPESLPEFISREKHVNVHWDSDFFTVLDQEINQILTSEEMVAKTKPLGDKPVTIITPDTNHSSATSFGFSAEEEAEINNHWRDAQQQLTNLSTNSEFVLIPDSSHAVMYDQPEAIVESVIRMGKGLELVSP</sequence>
<evidence type="ECO:0000313" key="4">
    <source>
        <dbReference type="Proteomes" id="UP001589854"/>
    </source>
</evidence>
<dbReference type="PANTHER" id="PTHR43798:SF31">
    <property type="entry name" value="AB HYDROLASE SUPERFAMILY PROTEIN YCLE"/>
    <property type="match status" value="1"/>
</dbReference>
<dbReference type="InterPro" id="IPR000073">
    <property type="entry name" value="AB_hydrolase_1"/>
</dbReference>
<evidence type="ECO:0000313" key="3">
    <source>
        <dbReference type="EMBL" id="MFC0273119.1"/>
    </source>
</evidence>
<keyword evidence="1 3" id="KW-0378">Hydrolase</keyword>
<comment type="caution">
    <text evidence="3">The sequence shown here is derived from an EMBL/GenBank/DDBJ whole genome shotgun (WGS) entry which is preliminary data.</text>
</comment>
<gene>
    <name evidence="3" type="ORF">ACFFIX_17010</name>
</gene>
<keyword evidence="4" id="KW-1185">Reference proteome</keyword>
<dbReference type="SUPFAM" id="SSF53474">
    <property type="entry name" value="alpha/beta-Hydrolases"/>
    <property type="match status" value="1"/>
</dbReference>
<dbReference type="GO" id="GO:0016787">
    <property type="term" value="F:hydrolase activity"/>
    <property type="evidence" value="ECO:0007669"/>
    <property type="project" value="UniProtKB-KW"/>
</dbReference>
<dbReference type="RefSeq" id="WP_378936106.1">
    <property type="nucleotide sequence ID" value="NZ_JBHLVO010000016.1"/>
</dbReference>
<protein>
    <submittedName>
        <fullName evidence="3">Alpha/beta fold hydrolase</fullName>
    </submittedName>
</protein>
<accession>A0ABV6GHS1</accession>
<dbReference type="InterPro" id="IPR029058">
    <property type="entry name" value="AB_hydrolase_fold"/>
</dbReference>
<dbReference type="EMBL" id="JBHLVO010000016">
    <property type="protein sequence ID" value="MFC0273119.1"/>
    <property type="molecule type" value="Genomic_DNA"/>
</dbReference>
<dbReference type="Gene3D" id="3.40.50.1820">
    <property type="entry name" value="alpha/beta hydrolase"/>
    <property type="match status" value="1"/>
</dbReference>
<dbReference type="Proteomes" id="UP001589854">
    <property type="component" value="Unassembled WGS sequence"/>
</dbReference>
<feature type="domain" description="AB hydrolase-1" evidence="2">
    <location>
        <begin position="22"/>
        <end position="144"/>
    </location>
</feature>
<evidence type="ECO:0000256" key="1">
    <source>
        <dbReference type="ARBA" id="ARBA00022801"/>
    </source>
</evidence>
<dbReference type="PANTHER" id="PTHR43798">
    <property type="entry name" value="MONOACYLGLYCEROL LIPASE"/>
    <property type="match status" value="1"/>
</dbReference>
<name>A0ABV6GHS1_9BACI</name>
<dbReference type="Pfam" id="PF00561">
    <property type="entry name" value="Abhydrolase_1"/>
    <property type="match status" value="1"/>
</dbReference>
<reference evidence="3 4" key="1">
    <citation type="submission" date="2024-09" db="EMBL/GenBank/DDBJ databases">
        <authorList>
            <person name="Sun Q."/>
            <person name="Mori K."/>
        </authorList>
    </citation>
    <scope>NUCLEOTIDE SEQUENCE [LARGE SCALE GENOMIC DNA]</scope>
    <source>
        <strain evidence="3 4">CCM 7228</strain>
    </source>
</reference>
<dbReference type="InterPro" id="IPR050266">
    <property type="entry name" value="AB_hydrolase_sf"/>
</dbReference>